<evidence type="ECO:0000256" key="1">
    <source>
        <dbReference type="ARBA" id="ARBA00004606"/>
    </source>
</evidence>
<dbReference type="PANTHER" id="PTHR10896:SF50">
    <property type="entry name" value="GALACTOSYLGALACTOSYLXYLOSYLPROTEIN 3-BETA-GLUCURONOSYLTRANSFERASE P"/>
    <property type="match status" value="1"/>
</dbReference>
<evidence type="ECO:0000256" key="9">
    <source>
        <dbReference type="ARBA" id="ARBA00023180"/>
    </source>
</evidence>
<comment type="catalytic activity">
    <reaction evidence="10 11">
        <text>3-O-(beta-D-galactosyl-(1-&gt;3)-beta-D-galactosyl-(1-&gt;4)-beta-D-xylosyl)-L-seryl-[protein] + UDP-alpha-D-glucuronate = 3-O-(beta-D-GlcA-(1-&gt;3)-beta-D-Gal-(1-&gt;3)-beta-D-Gal-(1-&gt;4)-beta-D-Xyl)-L-seryl-[protein] + UDP + H(+)</text>
        <dbReference type="Rhea" id="RHEA:24168"/>
        <dbReference type="Rhea" id="RHEA-COMP:12571"/>
        <dbReference type="Rhea" id="RHEA-COMP:12573"/>
        <dbReference type="ChEBI" id="CHEBI:15378"/>
        <dbReference type="ChEBI" id="CHEBI:58052"/>
        <dbReference type="ChEBI" id="CHEBI:58223"/>
        <dbReference type="ChEBI" id="CHEBI:132090"/>
        <dbReference type="ChEBI" id="CHEBI:132093"/>
        <dbReference type="EC" id="2.4.1.135"/>
    </reaction>
</comment>
<keyword evidence="11" id="KW-0333">Golgi apparatus</keyword>
<keyword evidence="7 11" id="KW-1133">Transmembrane helix</keyword>
<evidence type="ECO:0000256" key="10">
    <source>
        <dbReference type="ARBA" id="ARBA00047979"/>
    </source>
</evidence>
<dbReference type="Pfam" id="PF03360">
    <property type="entry name" value="Glyco_transf_43"/>
    <property type="match status" value="1"/>
</dbReference>
<keyword evidence="6 11" id="KW-0735">Signal-anchor</keyword>
<evidence type="ECO:0000256" key="5">
    <source>
        <dbReference type="ARBA" id="ARBA00022692"/>
    </source>
</evidence>
<dbReference type="Proteomes" id="UP001642540">
    <property type="component" value="Unassembled WGS sequence"/>
</dbReference>
<keyword evidence="5 11" id="KW-0812">Transmembrane</keyword>
<comment type="subcellular location">
    <subcellularLocation>
        <location evidence="11">Golgi apparatus membrane</location>
        <topology evidence="11">Single-pass type II membrane protein</topology>
    </subcellularLocation>
    <subcellularLocation>
        <location evidence="1">Membrane</location>
        <topology evidence="1">Single-pass type II membrane protein</topology>
    </subcellularLocation>
</comment>
<dbReference type="CDD" id="cd00218">
    <property type="entry name" value="GlcAT-I"/>
    <property type="match status" value="1"/>
</dbReference>
<evidence type="ECO:0000256" key="11">
    <source>
        <dbReference type="RuleBase" id="RU363127"/>
    </source>
</evidence>
<dbReference type="InterPro" id="IPR005027">
    <property type="entry name" value="Glyco_trans_43"/>
</dbReference>
<evidence type="ECO:0000256" key="3">
    <source>
        <dbReference type="ARBA" id="ARBA00012641"/>
    </source>
</evidence>
<comment type="cofactor">
    <cofactor evidence="11">
        <name>Mn(2+)</name>
        <dbReference type="ChEBI" id="CHEBI:29035"/>
    </cofactor>
</comment>
<keyword evidence="11" id="KW-0464">Manganese</keyword>
<protein>
    <recommendedName>
        <fullName evidence="3 11">Galactosylgalactosylxylosylprotein 3-beta-glucuronosyltransferase</fullName>
        <ecNumber evidence="3 11">2.4.1.135</ecNumber>
    </recommendedName>
</protein>
<feature type="transmembrane region" description="Helical" evidence="11">
    <location>
        <begin position="12"/>
        <end position="35"/>
    </location>
</feature>
<keyword evidence="4 11" id="KW-0808">Transferase</keyword>
<comment type="pathway">
    <text evidence="11">Protein modification; protein glycosylation.</text>
</comment>
<dbReference type="SUPFAM" id="SSF53448">
    <property type="entry name" value="Nucleotide-diphospho-sugar transferases"/>
    <property type="match status" value="1"/>
</dbReference>
<organism evidence="12 13">
    <name type="scientific">Orchesella dallaii</name>
    <dbReference type="NCBI Taxonomy" id="48710"/>
    <lineage>
        <taxon>Eukaryota</taxon>
        <taxon>Metazoa</taxon>
        <taxon>Ecdysozoa</taxon>
        <taxon>Arthropoda</taxon>
        <taxon>Hexapoda</taxon>
        <taxon>Collembola</taxon>
        <taxon>Entomobryomorpha</taxon>
        <taxon>Entomobryoidea</taxon>
        <taxon>Orchesellidae</taxon>
        <taxon>Orchesellinae</taxon>
        <taxon>Orchesella</taxon>
    </lineage>
</organism>
<keyword evidence="8 11" id="KW-0472">Membrane</keyword>
<dbReference type="EMBL" id="CAXLJM020000043">
    <property type="protein sequence ID" value="CAL8110252.1"/>
    <property type="molecule type" value="Genomic_DNA"/>
</dbReference>
<dbReference type="EC" id="2.4.1.135" evidence="3 11"/>
<dbReference type="PANTHER" id="PTHR10896">
    <property type="entry name" value="GALACTOSYLGALACTOSYLXYLOSYLPROTEIN 3-BETA-GLUCURONOSYLTRANSFERASE BETA-1,3-GLUCURONYLTRANSFERASE"/>
    <property type="match status" value="1"/>
</dbReference>
<keyword evidence="13" id="KW-1185">Reference proteome</keyword>
<comment type="caution">
    <text evidence="12">The sequence shown here is derived from an EMBL/GenBank/DDBJ whole genome shotgun (WGS) entry which is preliminary data.</text>
</comment>
<evidence type="ECO:0000256" key="7">
    <source>
        <dbReference type="ARBA" id="ARBA00022989"/>
    </source>
</evidence>
<evidence type="ECO:0000256" key="4">
    <source>
        <dbReference type="ARBA" id="ARBA00022679"/>
    </source>
</evidence>
<name>A0ABP1QUH4_9HEXA</name>
<evidence type="ECO:0000256" key="6">
    <source>
        <dbReference type="ARBA" id="ARBA00022968"/>
    </source>
</evidence>
<sequence length="473" mass="52631">MAGKLWRNRGRSVISNMILFGLGVMTCLICLQMFASTGIDDPVIYGSSEEFKSATHSQSQLKQPPSTSPLHQSFDQTTVNLNLNHVISNRGRKTREEQLSVLCSSVLNSGRKKDLNNNNNVKINDDLGVEIENLLKSSQLPNGNDLRSHHEELKHFEGVALPPDSANLSNDILLSSKDLMLPEENSGGDSSSGPTVWVVTPTFYRPEQKPELTRVAQALLPVSDFVHWIVIEDVSKGSETSWEDLKTFLQRFPLAVTVLKSLPPKSRIVGKPRGVGGRSAAIEWLRENAREGVVYFCDDDNTYTSNIFKQMQSTEKVTMWPVGLVTDLGVSSPIVKNGRVIGFYDGWNGQRKFPVDMAGFAINLQLFLDHPKASMPWKAGYEEDELLQSLGVTMKDIKPLANNCTEILVWHTKAVKNVWPKRPKNLSPSVALNTNLHVLLKQLPQKTPVSPVDTTNKSENGFSFLRMFFGSSL</sequence>
<evidence type="ECO:0000256" key="8">
    <source>
        <dbReference type="ARBA" id="ARBA00023136"/>
    </source>
</evidence>
<reference evidence="12 13" key="1">
    <citation type="submission" date="2024-08" db="EMBL/GenBank/DDBJ databases">
        <authorList>
            <person name="Cucini C."/>
            <person name="Frati F."/>
        </authorList>
    </citation>
    <scope>NUCLEOTIDE SEQUENCE [LARGE SCALE GENOMIC DNA]</scope>
</reference>
<dbReference type="Gene3D" id="3.90.550.10">
    <property type="entry name" value="Spore Coat Polysaccharide Biosynthesis Protein SpsA, Chain A"/>
    <property type="match status" value="1"/>
</dbReference>
<proteinExistence type="inferred from homology"/>
<evidence type="ECO:0000313" key="13">
    <source>
        <dbReference type="Proteomes" id="UP001642540"/>
    </source>
</evidence>
<gene>
    <name evidence="12" type="ORF">ODALV1_LOCUS14086</name>
</gene>
<comment type="similarity">
    <text evidence="2 11">Belongs to the glycosyltransferase 43 family.</text>
</comment>
<keyword evidence="9" id="KW-0325">Glycoprotein</keyword>
<accession>A0ABP1QUH4</accession>
<evidence type="ECO:0000256" key="2">
    <source>
        <dbReference type="ARBA" id="ARBA00007706"/>
    </source>
</evidence>
<evidence type="ECO:0000313" key="12">
    <source>
        <dbReference type="EMBL" id="CAL8110252.1"/>
    </source>
</evidence>
<dbReference type="InterPro" id="IPR029044">
    <property type="entry name" value="Nucleotide-diphossugar_trans"/>
</dbReference>
<keyword evidence="11" id="KW-0479">Metal-binding</keyword>